<proteinExistence type="predicted"/>
<reference evidence="1 2" key="1">
    <citation type="submission" date="2023-05" db="EMBL/GenBank/DDBJ databases">
        <title>Novel species of genus Flectobacillus isolated from stream in China.</title>
        <authorList>
            <person name="Lu H."/>
        </authorList>
    </citation>
    <scope>NUCLEOTIDE SEQUENCE [LARGE SCALE GENOMIC DNA]</scope>
    <source>
        <strain evidence="1 2">DC10W</strain>
    </source>
</reference>
<comment type="caution">
    <text evidence="1">The sequence shown here is derived from an EMBL/GenBank/DDBJ whole genome shotgun (WGS) entry which is preliminary data.</text>
</comment>
<protein>
    <submittedName>
        <fullName evidence="1">Uncharacterized protein</fullName>
    </submittedName>
</protein>
<dbReference type="EMBL" id="JASHID010000021">
    <property type="protein sequence ID" value="MDI9866853.1"/>
    <property type="molecule type" value="Genomic_DNA"/>
</dbReference>
<evidence type="ECO:0000313" key="1">
    <source>
        <dbReference type="EMBL" id="MDI9866853.1"/>
    </source>
</evidence>
<accession>A0ABT6YTD4</accession>
<keyword evidence="2" id="KW-1185">Reference proteome</keyword>
<gene>
    <name evidence="1" type="ORF">QM480_21120</name>
</gene>
<dbReference type="Proteomes" id="UP001236569">
    <property type="component" value="Unassembled WGS sequence"/>
</dbReference>
<sequence length="147" mass="17416">MDTLTDFKWEKMYTFSNISRHKMNESLGFEWEYSLDMGMFQEYDIMVIFVKGKEVVSTSYFNDDDREGFIKKKFTMSHKLPFCLKSEAIFKIEKEYGSNGYGFIIYQPQDSDSLTKLYPSRKKNIYLLSIENFIADIVSLRILLAPR</sequence>
<name>A0ABT6YTD4_9BACT</name>
<organism evidence="1 2">
    <name type="scientific">Flectobacillus longus</name>
    <dbReference type="NCBI Taxonomy" id="2984207"/>
    <lineage>
        <taxon>Bacteria</taxon>
        <taxon>Pseudomonadati</taxon>
        <taxon>Bacteroidota</taxon>
        <taxon>Cytophagia</taxon>
        <taxon>Cytophagales</taxon>
        <taxon>Flectobacillaceae</taxon>
        <taxon>Flectobacillus</taxon>
    </lineage>
</organism>
<evidence type="ECO:0000313" key="2">
    <source>
        <dbReference type="Proteomes" id="UP001236569"/>
    </source>
</evidence>
<dbReference type="RefSeq" id="WP_283371594.1">
    <property type="nucleotide sequence ID" value="NZ_JASHID010000021.1"/>
</dbReference>